<dbReference type="SUPFAM" id="SSF56801">
    <property type="entry name" value="Acetyl-CoA synthetase-like"/>
    <property type="match status" value="1"/>
</dbReference>
<accession>A7ASX9</accession>
<dbReference type="InParanoid" id="A7ASX9"/>
<reference evidence="2 3" key="1">
    <citation type="journal article" date="2007" name="PLoS Pathog.">
        <title>Genome sequence of Babesia bovis and comparative analysis of apicomplexan hemoprotozoa.</title>
        <authorList>
            <person name="Brayton K.A."/>
            <person name="Lau A.O.T."/>
            <person name="Herndon D.R."/>
            <person name="Hannick L."/>
            <person name="Kappmeyer L.S."/>
            <person name="Berens S.J."/>
            <person name="Bidwell S.L."/>
            <person name="Brown W.C."/>
            <person name="Crabtree J."/>
            <person name="Fadrosh D."/>
            <person name="Feldblum T."/>
            <person name="Forberger H.A."/>
            <person name="Haas B.J."/>
            <person name="Howell J.M."/>
            <person name="Khouri H."/>
            <person name="Koo H."/>
            <person name="Mann D.J."/>
            <person name="Norimine J."/>
            <person name="Paulsen I.T."/>
            <person name="Radune D."/>
            <person name="Ren Q."/>
            <person name="Smith R.K. Jr."/>
            <person name="Suarez C.E."/>
            <person name="White O."/>
            <person name="Wortman J.R."/>
            <person name="Knowles D.P. Jr."/>
            <person name="McElwain T.F."/>
            <person name="Nene V.M."/>
        </authorList>
    </citation>
    <scope>NUCLEOTIDE SEQUENCE [LARGE SCALE GENOMIC DNA]</scope>
    <source>
        <strain evidence="2">T2Bo</strain>
    </source>
</reference>
<sequence>MLDRVTWFHFQNLQDNFMKYYRATEKHRIDEIRLSRLSILYGAATLNRRIEYIFQNEETKGMVICAHLKHSKIHDFYIIVACLIYGYTLLHTNWHGETDETLRYKIRVSNCRLVIVDDEIDTESMVADVKYLRLSDVYAESIYRKGLSLNNYLSLVDSMGKERSDYRIQEMLSDQSKHVGSISLDSVMMITFTNGGVSGRPRARKVTYGEMAQHFRALEAMNAWSSDDVLVVFMTNPTYDFFSSIVLYYCLSRGNVHIYFLQRYMSTYWKILWESNEHAKNVFTQLDKNYKVGLGIELYISQILSFLFPRQLEALLTLDEVAHECQMLLNSPILSLSPRPTQTPSTTEAAGTSEGHIRPAGSEETAAAEVRQTPRSESPSKKQSANMPISGESGECPSSVPSRLSTIGAAKAGIGRIAKYIWGNSSNKSDSARSTVRTGQTASTSAKEGSAAQRSSSAPRTVIPDTNRMTSVHIPKLHLKLTELRNVLCDKNVVFLLSGTHANYALCRLFARLTGGKTPAVRYGCTEISPTITLIPPCVEQKRLMALYNLGLSNVSNGSRTPGIYVGNAVSEEHDLRVVKSIDKMDPNFLVPCDPGEPGYFVCHSGDRKYMVLPREFSDSLLDDGTYIGMDDIGFYLEALDAKHFYWAYKVDHTLPKEIDYPYFELLCTSREIQQAICSRYDLTEPVVRVETVQIRHNNGSPRIITAVELITNLRAEIADDLRTTFLDLCKEAGIFEDCPAPDEIRVTSIPWAYKGAVSYHVLSVNNDSMSPVLFALDKTRGWLYCA</sequence>
<protein>
    <recommendedName>
        <fullName evidence="4">AMP-dependent synthetase/ligase domain-containing protein</fullName>
    </recommendedName>
</protein>
<dbReference type="AlphaFoldDB" id="A7ASX9"/>
<feature type="compositionally biased region" description="Polar residues" evidence="1">
    <location>
        <begin position="336"/>
        <end position="350"/>
    </location>
</feature>
<name>A7ASX9_BABBO</name>
<dbReference type="Proteomes" id="UP000002173">
    <property type="component" value="Chromosome 2"/>
</dbReference>
<dbReference type="STRING" id="5865.A7ASX9"/>
<dbReference type="InterPro" id="IPR042099">
    <property type="entry name" value="ANL_N_sf"/>
</dbReference>
<comment type="caution">
    <text evidence="2">The sequence shown here is derived from an EMBL/GenBank/DDBJ whole genome shotgun (WGS) entry which is preliminary data.</text>
</comment>
<feature type="compositionally biased region" description="Polar residues" evidence="1">
    <location>
        <begin position="426"/>
        <end position="459"/>
    </location>
</feature>
<evidence type="ECO:0000313" key="3">
    <source>
        <dbReference type="Proteomes" id="UP000002173"/>
    </source>
</evidence>
<dbReference type="EMBL" id="AAXT01000003">
    <property type="protein sequence ID" value="EDO06040.1"/>
    <property type="molecule type" value="Genomic_DNA"/>
</dbReference>
<evidence type="ECO:0000256" key="1">
    <source>
        <dbReference type="SAM" id="MobiDB-lite"/>
    </source>
</evidence>
<proteinExistence type="predicted"/>
<organism evidence="2 3">
    <name type="scientific">Babesia bovis</name>
    <dbReference type="NCBI Taxonomy" id="5865"/>
    <lineage>
        <taxon>Eukaryota</taxon>
        <taxon>Sar</taxon>
        <taxon>Alveolata</taxon>
        <taxon>Apicomplexa</taxon>
        <taxon>Aconoidasida</taxon>
        <taxon>Piroplasmida</taxon>
        <taxon>Babesiidae</taxon>
        <taxon>Babesia</taxon>
    </lineage>
</organism>
<dbReference type="VEuPathDB" id="PiroplasmaDB:BBOV_II000800"/>
<feature type="region of interest" description="Disordered" evidence="1">
    <location>
        <begin position="426"/>
        <end position="465"/>
    </location>
</feature>
<keyword evidence="3" id="KW-1185">Reference proteome</keyword>
<dbReference type="Gene3D" id="3.40.50.12780">
    <property type="entry name" value="N-terminal domain of ligase-like"/>
    <property type="match status" value="1"/>
</dbReference>
<feature type="region of interest" description="Disordered" evidence="1">
    <location>
        <begin position="336"/>
        <end position="401"/>
    </location>
</feature>
<gene>
    <name evidence="2" type="ORF">BBOV_II000800</name>
</gene>
<dbReference type="OMA" id="YWKILWE"/>
<evidence type="ECO:0008006" key="4">
    <source>
        <dbReference type="Google" id="ProtNLM"/>
    </source>
</evidence>
<evidence type="ECO:0000313" key="2">
    <source>
        <dbReference type="EMBL" id="EDO06040.1"/>
    </source>
</evidence>
<dbReference type="eggNOG" id="ENOG502SFU6">
    <property type="taxonomic scope" value="Eukaryota"/>
</dbReference>